<evidence type="ECO:0000256" key="2">
    <source>
        <dbReference type="SAM" id="MobiDB-lite"/>
    </source>
</evidence>
<dbReference type="Gene3D" id="1.25.10.10">
    <property type="entry name" value="Leucine-rich Repeat Variant"/>
    <property type="match status" value="1"/>
</dbReference>
<dbReference type="AlphaFoldDB" id="A0A2A3ELF6"/>
<dbReference type="PANTHER" id="PTHR46618">
    <property type="entry name" value="ARMADILLO REPEAT-CONTAINING PROTEIN 3"/>
    <property type="match status" value="1"/>
</dbReference>
<name>A0A2A3ELF6_APICC</name>
<evidence type="ECO:0000313" key="5">
    <source>
        <dbReference type="Proteomes" id="UP000242457"/>
    </source>
</evidence>
<evidence type="ECO:0000259" key="3">
    <source>
        <dbReference type="Pfam" id="PF14381"/>
    </source>
</evidence>
<organism evidence="4 5">
    <name type="scientific">Apis cerana cerana</name>
    <name type="common">Oriental honeybee</name>
    <dbReference type="NCBI Taxonomy" id="94128"/>
    <lineage>
        <taxon>Eukaryota</taxon>
        <taxon>Metazoa</taxon>
        <taxon>Ecdysozoa</taxon>
        <taxon>Arthropoda</taxon>
        <taxon>Hexapoda</taxon>
        <taxon>Insecta</taxon>
        <taxon>Pterygota</taxon>
        <taxon>Neoptera</taxon>
        <taxon>Endopterygota</taxon>
        <taxon>Hymenoptera</taxon>
        <taxon>Apocrita</taxon>
        <taxon>Aculeata</taxon>
        <taxon>Apoidea</taxon>
        <taxon>Anthophila</taxon>
        <taxon>Apidae</taxon>
        <taxon>Apis</taxon>
    </lineage>
</organism>
<gene>
    <name evidence="4" type="ORF">APICC_01892</name>
</gene>
<protein>
    <submittedName>
        <fullName evidence="4">Armadillo repeat-containing protein</fullName>
    </submittedName>
</protein>
<dbReference type="PANTHER" id="PTHR46618:SF1">
    <property type="entry name" value="ARMADILLO REPEAT-CONTAINING PROTEIN 3"/>
    <property type="match status" value="1"/>
</dbReference>
<proteinExistence type="predicted"/>
<feature type="domain" description="EDR1/CTR1/ARMC3-like peptidase-like" evidence="3">
    <location>
        <begin position="707"/>
        <end position="795"/>
    </location>
</feature>
<dbReference type="InterPro" id="IPR055164">
    <property type="entry name" value="EDR1/CTR1/ARMC3-like_pept-like"/>
</dbReference>
<dbReference type="InterPro" id="IPR052441">
    <property type="entry name" value="Armadillo-Ser/Thr_Kinase"/>
</dbReference>
<sequence length="899" mass="103273">MGPKRVTEPKKYVSKGKERVDREQQTKNQFDPLYLEVKHLETAILLLQCEEKPVLLAAAAALSKFGSKSQENLEVLFDLEIVNNIIPLIKHEDLFTRRFAAKLLAEMIAIPNVRNFILESSEYYIPYFIKVVIHENDIFLHEFSLLILAEITKDIFGVAQLLKQSSDVDFLFEKLYSPDPDVKKNTLQIIYNLLQDPLGAEKIIQTKDFNLEQVYELFNSPYSEIQKLALDVVTDLVRRNQDEQLQEHFRRTKGLEALLKFLDNIEWLDLHTNALWILRFACDNPTTVEQFNDIGGIKQILKYIEDTLHSKLFKQVLDIAVCLSHTPRGRKMLHMYGIVDYLLHTLFGNVQEMYETSCHGIGMMALNSQASKDLTTSNCIKNILDVLKDDNLNWSARQAALFALNQLMKCDIKNCEDFLTIQGQNYLLWLMKQTIGKVPVEILVDTVDCLISIARNQVLRDIIINTDIIEAMCASFELTCTSMDDFKIACCKALSMMCLEEKGRQEFLKIEGPKRLYNLLCDIKSIPIRNAAAQLIQLLCADPVLANAFVSARFLNYMLNNRSTARIVPSWDMCIEALFDSHLPMKFAFTGRLSLHDITQDGFYVLRRNVCTFPILDDILRFKFCPLEPIYVVNCSEPEDCNQLNLEESKETINRGVFLSTEIAKLTLDTKFGTLQRDTCLYNYVELFKCKLIANESRNVVSKTTKGFININYVVSRAQMLAKFVSQQMSGPDPLITCVDHQLEIHLKEIKDTIETSVIPLGMLRVGSYFERALLFKVIADRIHLPAALVRGEYGKAWIEIAVPQVRVPVEENKFHAYIDRDTTCPEIVTIYQPLQQYQHKYIDSNLIFEDRASSIFPTKLLKPNFIVDLMDCPGDLIPIDSQRAKKYREKKLICDITC</sequence>
<dbReference type="STRING" id="94128.A0A2A3ELF6"/>
<keyword evidence="5" id="KW-1185">Reference proteome</keyword>
<feature type="region of interest" description="Disordered" evidence="2">
    <location>
        <begin position="1"/>
        <end position="22"/>
    </location>
</feature>
<reference evidence="4 5" key="1">
    <citation type="submission" date="2014-07" db="EMBL/GenBank/DDBJ databases">
        <title>Genomic and transcriptomic analysis on Apis cerana provide comprehensive insights into honey bee biology.</title>
        <authorList>
            <person name="Diao Q."/>
            <person name="Sun L."/>
            <person name="Zheng H."/>
            <person name="Zheng H."/>
            <person name="Xu S."/>
            <person name="Wang S."/>
            <person name="Zeng Z."/>
            <person name="Hu F."/>
            <person name="Su S."/>
            <person name="Wu J."/>
        </authorList>
    </citation>
    <scope>NUCLEOTIDE SEQUENCE [LARGE SCALE GENOMIC DNA]</scope>
    <source>
        <tissue evidence="4">Pupae without intestine</tissue>
    </source>
</reference>
<evidence type="ECO:0000256" key="1">
    <source>
        <dbReference type="ARBA" id="ARBA00022737"/>
    </source>
</evidence>
<dbReference type="SUPFAM" id="SSF48371">
    <property type="entry name" value="ARM repeat"/>
    <property type="match status" value="2"/>
</dbReference>
<dbReference type="InterPro" id="IPR016024">
    <property type="entry name" value="ARM-type_fold"/>
</dbReference>
<accession>A0A2A3ELF6</accession>
<dbReference type="Pfam" id="PF14381">
    <property type="entry name" value="EDR1_CTR1_ARMC3_pept"/>
    <property type="match status" value="1"/>
</dbReference>
<evidence type="ECO:0000313" key="4">
    <source>
        <dbReference type="EMBL" id="PBC32595.1"/>
    </source>
</evidence>
<dbReference type="EMBL" id="KZ288215">
    <property type="protein sequence ID" value="PBC32595.1"/>
    <property type="molecule type" value="Genomic_DNA"/>
</dbReference>
<keyword evidence="1" id="KW-0677">Repeat</keyword>
<dbReference type="Proteomes" id="UP000242457">
    <property type="component" value="Unassembled WGS sequence"/>
</dbReference>
<dbReference type="OrthoDB" id="7537227at2759"/>
<dbReference type="InterPro" id="IPR011989">
    <property type="entry name" value="ARM-like"/>
</dbReference>